<dbReference type="EMBL" id="JAOPJF010000130">
    <property type="protein sequence ID" value="KAK1138777.1"/>
    <property type="molecule type" value="Genomic_DNA"/>
</dbReference>
<keyword evidence="2" id="KW-1185">Reference proteome</keyword>
<evidence type="ECO:0000313" key="2">
    <source>
        <dbReference type="Proteomes" id="UP001177260"/>
    </source>
</evidence>
<sequence>MSFPYSQDARRRRVGAGAGFSATGRRTFMGYWVPLALTVGVATIGVAAWIWSERSEDDDDDENNHHHHHNRDYPRDDERFPAPGPAGGPGLPRDAYEEGDYARTTGTDVHGEHPDDASVMARMQGALRRTPSPQQIFDGASKRVAAGVAAAGAFVGGALTSIREEDRGDFEDHSRWSEEVENRASRGRGQQQQQPPQQQPDVTAPTMSGALPGQAGADKRKRTVAIVVSSDASHLDPEEFSSEHVSILSHLPEHVNPDTTRIFVMIYAPGLKHAPSQGNGSHPTLSVTSSYSNIAPEEAQSLGELPSPGTVTASIEPEGSTPLFKTMYTQAQAIVEKTNTIMPFSTRTGYVHLVRHISPDIVYVQESLAGKDGEAVHHISGWVRQVVVVVGDEGGRGGLVDSEDESALGEPNEPWWQKEGTTGIGKRIDVVDALRTGDDWRRRVSGFD</sequence>
<protein>
    <submittedName>
        <fullName evidence="1">Uncharacterized protein</fullName>
    </submittedName>
</protein>
<name>A0ACC3AMU8_9EURO</name>
<gene>
    <name evidence="1" type="ORF">N8T08_002008</name>
</gene>
<evidence type="ECO:0000313" key="1">
    <source>
        <dbReference type="EMBL" id="KAK1138777.1"/>
    </source>
</evidence>
<proteinExistence type="predicted"/>
<dbReference type="Proteomes" id="UP001177260">
    <property type="component" value="Unassembled WGS sequence"/>
</dbReference>
<accession>A0ACC3AMU8</accession>
<reference evidence="1 2" key="1">
    <citation type="journal article" date="2023" name="ACS Omega">
        <title>Identification of the Neoaspergillic Acid Biosynthesis Gene Cluster by Establishing an In Vitro CRISPR-Ribonucleoprotein Genetic System in Aspergillus melleus.</title>
        <authorList>
            <person name="Yuan B."/>
            <person name="Grau M.F."/>
            <person name="Murata R.M."/>
            <person name="Torok T."/>
            <person name="Venkateswaran K."/>
            <person name="Stajich J.E."/>
            <person name="Wang C.C.C."/>
        </authorList>
    </citation>
    <scope>NUCLEOTIDE SEQUENCE [LARGE SCALE GENOMIC DNA]</scope>
    <source>
        <strain evidence="1 2">IMV 1140</strain>
    </source>
</reference>
<organism evidence="1 2">
    <name type="scientific">Aspergillus melleus</name>
    <dbReference type="NCBI Taxonomy" id="138277"/>
    <lineage>
        <taxon>Eukaryota</taxon>
        <taxon>Fungi</taxon>
        <taxon>Dikarya</taxon>
        <taxon>Ascomycota</taxon>
        <taxon>Pezizomycotina</taxon>
        <taxon>Eurotiomycetes</taxon>
        <taxon>Eurotiomycetidae</taxon>
        <taxon>Eurotiales</taxon>
        <taxon>Aspergillaceae</taxon>
        <taxon>Aspergillus</taxon>
        <taxon>Aspergillus subgen. Circumdati</taxon>
    </lineage>
</organism>
<comment type="caution">
    <text evidence="1">The sequence shown here is derived from an EMBL/GenBank/DDBJ whole genome shotgun (WGS) entry which is preliminary data.</text>
</comment>